<dbReference type="InterPro" id="IPR031155">
    <property type="entry name" value="DUR"/>
</dbReference>
<dbReference type="PROSITE" id="PS50283">
    <property type="entry name" value="NA_SOLUT_SYMP_3"/>
    <property type="match status" value="1"/>
</dbReference>
<accession>A0A813MAX2</accession>
<sequence>MSETCIFRNVTLFKYNKQPTLTANLTFLFYTLFTIVVSYFFVVIQKKKFKSKATLATTFNAGGSMSISLLASTIVSQWTWAASLLQSSTVGTQFGLSGSYWYAAGACIQILLFSILCMEVRIKAPGSRTFLQIIQARFDKKTHILYCIFALLTNTVVSAMLLVGGIASITKSFKDISPEYAILLFIISMSLYVFIGGLGGMGFGSFKNIYERYSCILNPKNMNNSYKTFFSLDGFMFGIINLIGNFGTVYVDQAYWQLNGTTSPKKSSIAFIVAGFIWFFIPFSFGTTMSVGYLYLDSFSENTTFLSTSEINSGLVPTTVAAASFGNIGNYFFNLMVIFAVTTTGGGEILAVTSIVINDIYSVYIKPFKTSLVQKDSLMCILCEKLRGQVGEDKCMCCSVTYCRNCDYDNKQIKIHPNFIRTCQMHGSYLNYEHHLNSVKSLVMILVTVLMLIIAIFLYSLNLNLNWLYLFMGILVGPAVIPITLSLFWARINNFSMFYSSIFGLIAGLISWIVTTVLYYKGFDIQKSGELISMLAGNVASLGIGGIMLVLLTIFTAKPLNVDQVREVWEKTRDIDSPLLPWSEIYSKEMNIEKAHELKQRPTLLEVENELKTQYGR</sequence>
<dbReference type="PANTHER" id="PTHR46154">
    <property type="match status" value="1"/>
</dbReference>
<comment type="caution">
    <text evidence="8">The sequence shown here is derived from an EMBL/GenBank/DDBJ whole genome shotgun (WGS) entry which is preliminary data.</text>
</comment>
<name>A0A813MAX2_9BILA</name>
<dbReference type="AlphaFoldDB" id="A0A813MAX2"/>
<feature type="transmembrane region" description="Helical" evidence="7">
    <location>
        <begin position="467"/>
        <end position="490"/>
    </location>
</feature>
<feature type="transmembrane region" description="Helical" evidence="7">
    <location>
        <begin position="229"/>
        <end position="251"/>
    </location>
</feature>
<dbReference type="OrthoDB" id="10049971at2759"/>
<dbReference type="InterPro" id="IPR038377">
    <property type="entry name" value="Na/Glc_symporter_sf"/>
</dbReference>
<evidence type="ECO:0000313" key="8">
    <source>
        <dbReference type="EMBL" id="CAF0718552.1"/>
    </source>
</evidence>
<comment type="subcellular location">
    <subcellularLocation>
        <location evidence="1">Membrane</location>
        <topology evidence="1">Multi-pass membrane protein</topology>
    </subcellularLocation>
</comment>
<evidence type="ECO:0000256" key="6">
    <source>
        <dbReference type="ARBA" id="ARBA00023136"/>
    </source>
</evidence>
<dbReference type="GO" id="GO:0015204">
    <property type="term" value="F:urea transmembrane transporter activity"/>
    <property type="evidence" value="ECO:0007669"/>
    <property type="project" value="InterPro"/>
</dbReference>
<dbReference type="Proteomes" id="UP000663879">
    <property type="component" value="Unassembled WGS sequence"/>
</dbReference>
<feature type="transmembrane region" description="Helical" evidence="7">
    <location>
        <begin position="56"/>
        <end position="80"/>
    </location>
</feature>
<dbReference type="PANTHER" id="PTHR46154:SF4">
    <property type="entry name" value="UREA ACTIVE TRANSPORTER"/>
    <property type="match status" value="1"/>
</dbReference>
<feature type="transmembrane region" description="Helical" evidence="7">
    <location>
        <begin position="442"/>
        <end position="461"/>
    </location>
</feature>
<comment type="similarity">
    <text evidence="2">Belongs to the sodium:solute symporter (SSF) (TC 2.A.21) family.</text>
</comment>
<feature type="transmembrane region" description="Helical" evidence="7">
    <location>
        <begin position="27"/>
        <end position="44"/>
    </location>
</feature>
<keyword evidence="6 7" id="KW-0472">Membrane</keyword>
<keyword evidence="5 7" id="KW-1133">Transmembrane helix</keyword>
<evidence type="ECO:0000256" key="7">
    <source>
        <dbReference type="SAM" id="Phobius"/>
    </source>
</evidence>
<dbReference type="EMBL" id="CAJNOC010000140">
    <property type="protein sequence ID" value="CAF0718552.1"/>
    <property type="molecule type" value="Genomic_DNA"/>
</dbReference>
<feature type="transmembrane region" description="Helical" evidence="7">
    <location>
        <begin position="271"/>
        <end position="296"/>
    </location>
</feature>
<dbReference type="Gene3D" id="1.20.1730.10">
    <property type="entry name" value="Sodium/glucose cotransporter"/>
    <property type="match status" value="1"/>
</dbReference>
<keyword evidence="4 7" id="KW-0812">Transmembrane</keyword>
<organism evidence="8 9">
    <name type="scientific">Brachionus calyciflorus</name>
    <dbReference type="NCBI Taxonomy" id="104777"/>
    <lineage>
        <taxon>Eukaryota</taxon>
        <taxon>Metazoa</taxon>
        <taxon>Spiralia</taxon>
        <taxon>Gnathifera</taxon>
        <taxon>Rotifera</taxon>
        <taxon>Eurotatoria</taxon>
        <taxon>Monogononta</taxon>
        <taxon>Pseudotrocha</taxon>
        <taxon>Ploima</taxon>
        <taxon>Brachionidae</taxon>
        <taxon>Brachionus</taxon>
    </lineage>
</organism>
<feature type="transmembrane region" description="Helical" evidence="7">
    <location>
        <begin position="532"/>
        <end position="557"/>
    </location>
</feature>
<feature type="transmembrane region" description="Helical" evidence="7">
    <location>
        <begin position="100"/>
        <end position="122"/>
    </location>
</feature>
<evidence type="ECO:0000256" key="2">
    <source>
        <dbReference type="ARBA" id="ARBA00006434"/>
    </source>
</evidence>
<keyword evidence="3" id="KW-0813">Transport</keyword>
<proteinExistence type="inferred from homology"/>
<feature type="transmembrane region" description="Helical" evidence="7">
    <location>
        <begin position="497"/>
        <end position="520"/>
    </location>
</feature>
<feature type="transmembrane region" description="Helical" evidence="7">
    <location>
        <begin position="181"/>
        <end position="203"/>
    </location>
</feature>
<protein>
    <submittedName>
        <fullName evidence="8">Uncharacterized protein</fullName>
    </submittedName>
</protein>
<keyword evidence="9" id="KW-1185">Reference proteome</keyword>
<dbReference type="GO" id="GO:0005886">
    <property type="term" value="C:plasma membrane"/>
    <property type="evidence" value="ECO:0007669"/>
    <property type="project" value="TreeGrafter"/>
</dbReference>
<evidence type="ECO:0000256" key="3">
    <source>
        <dbReference type="ARBA" id="ARBA00022448"/>
    </source>
</evidence>
<gene>
    <name evidence="8" type="ORF">OXX778_LOCUS1958</name>
</gene>
<dbReference type="InterPro" id="IPR001734">
    <property type="entry name" value="Na/solute_symporter"/>
</dbReference>
<reference evidence="8" key="1">
    <citation type="submission" date="2021-02" db="EMBL/GenBank/DDBJ databases">
        <authorList>
            <person name="Nowell W R."/>
        </authorList>
    </citation>
    <scope>NUCLEOTIDE SEQUENCE</scope>
    <source>
        <strain evidence="8">Ploen Becks lab</strain>
    </source>
</reference>
<evidence type="ECO:0000256" key="5">
    <source>
        <dbReference type="ARBA" id="ARBA00022989"/>
    </source>
</evidence>
<evidence type="ECO:0000313" key="9">
    <source>
        <dbReference type="Proteomes" id="UP000663879"/>
    </source>
</evidence>
<evidence type="ECO:0000256" key="1">
    <source>
        <dbReference type="ARBA" id="ARBA00004141"/>
    </source>
</evidence>
<feature type="transmembrane region" description="Helical" evidence="7">
    <location>
        <begin position="143"/>
        <end position="169"/>
    </location>
</feature>
<evidence type="ECO:0000256" key="4">
    <source>
        <dbReference type="ARBA" id="ARBA00022692"/>
    </source>
</evidence>